<accession>A0A654TXQ6</accession>
<evidence type="ECO:0000313" key="2">
    <source>
        <dbReference type="EMBL" id="CFR70404.1"/>
    </source>
</evidence>
<evidence type="ECO:0000256" key="1">
    <source>
        <dbReference type="SAM" id="MobiDB-lite"/>
    </source>
</evidence>
<feature type="compositionally biased region" description="Low complexity" evidence="1">
    <location>
        <begin position="21"/>
        <end position="35"/>
    </location>
</feature>
<proteinExistence type="predicted"/>
<organism evidence="2 3">
    <name type="scientific">Mycobacterium tuberculosis</name>
    <dbReference type="NCBI Taxonomy" id="1773"/>
    <lineage>
        <taxon>Bacteria</taxon>
        <taxon>Bacillati</taxon>
        <taxon>Actinomycetota</taxon>
        <taxon>Actinomycetes</taxon>
        <taxon>Mycobacteriales</taxon>
        <taxon>Mycobacteriaceae</taxon>
        <taxon>Mycobacterium</taxon>
        <taxon>Mycobacterium tuberculosis complex</taxon>
    </lineage>
</organism>
<sequence length="186" mass="19580">MPALLVFGRNSGRRRKPLHHATSPPVVPPATTVSACSAATGSARPPPPHAGNRRTFAPVRLSACTTARCRADRSPALRPRSPPLAPRVHRRAGPGWSPGCRAMPRTGSTGLAAAARAPQVGDSRHYERNSFAVPGIRRGTPGRSATPPRTHATWRLPSPTGAAPADRSNSTPDGIARSQGQAPAWW</sequence>
<dbReference type="EMBL" id="CGCX01000230">
    <property type="protein sequence ID" value="CFR70404.1"/>
    <property type="molecule type" value="Genomic_DNA"/>
</dbReference>
<feature type="region of interest" description="Disordered" evidence="1">
    <location>
        <begin position="71"/>
        <end position="105"/>
    </location>
</feature>
<feature type="region of interest" description="Disordered" evidence="1">
    <location>
        <begin position="1"/>
        <end position="54"/>
    </location>
</feature>
<evidence type="ECO:0000313" key="3">
    <source>
        <dbReference type="Proteomes" id="UP000046680"/>
    </source>
</evidence>
<dbReference type="AlphaFoldDB" id="A0A654TXQ6"/>
<dbReference type="Proteomes" id="UP000046680">
    <property type="component" value="Unassembled WGS sequence"/>
</dbReference>
<name>A0A654TXQ6_MYCTX</name>
<protein>
    <submittedName>
        <fullName evidence="2">Uncharacterized protein</fullName>
    </submittedName>
</protein>
<gene>
    <name evidence="2" type="ORF">ERS007657_00881</name>
</gene>
<reference evidence="2 3" key="1">
    <citation type="submission" date="2015-03" db="EMBL/GenBank/DDBJ databases">
        <authorList>
            <consortium name="Pathogen Informatics"/>
        </authorList>
    </citation>
    <scope>NUCLEOTIDE SEQUENCE [LARGE SCALE GENOMIC DNA]</scope>
    <source>
        <strain evidence="2 3">C09601061</strain>
    </source>
</reference>
<feature type="region of interest" description="Disordered" evidence="1">
    <location>
        <begin position="133"/>
        <end position="186"/>
    </location>
</feature>